<dbReference type="PROSITE" id="PS50928">
    <property type="entry name" value="ABC_TM1"/>
    <property type="match status" value="1"/>
</dbReference>
<dbReference type="SUPFAM" id="SSF161098">
    <property type="entry name" value="MetI-like"/>
    <property type="match status" value="1"/>
</dbReference>
<name>A0A921SPM4_9MICO</name>
<evidence type="ECO:0000256" key="2">
    <source>
        <dbReference type="ARBA" id="ARBA00022448"/>
    </source>
</evidence>
<dbReference type="CDD" id="cd06261">
    <property type="entry name" value="TM_PBP2"/>
    <property type="match status" value="1"/>
</dbReference>
<dbReference type="GO" id="GO:0071916">
    <property type="term" value="F:dipeptide transmembrane transporter activity"/>
    <property type="evidence" value="ECO:0007669"/>
    <property type="project" value="TreeGrafter"/>
</dbReference>
<feature type="domain" description="ABC transmembrane type-1" evidence="8">
    <location>
        <begin position="75"/>
        <end position="275"/>
    </location>
</feature>
<evidence type="ECO:0000256" key="7">
    <source>
        <dbReference type="RuleBase" id="RU363032"/>
    </source>
</evidence>
<feature type="transmembrane region" description="Helical" evidence="7">
    <location>
        <begin position="79"/>
        <end position="103"/>
    </location>
</feature>
<dbReference type="PANTHER" id="PTHR43386">
    <property type="entry name" value="OLIGOPEPTIDE TRANSPORT SYSTEM PERMEASE PROTEIN APPC"/>
    <property type="match status" value="1"/>
</dbReference>
<sequence length="317" mass="33437">MFTGFLRNRRVQIGLVVFGLCALIAIFGDLILAIYGFGPLEVDYEHTAAPPGRGGHLLGTTISGQDVLSQLVAGARGSLAVGTLSALLACSVGAILGVSAGYIGGVYDTVVNAITNVFITIPSFALTLIAAGYISAAGGPGSAGMGWVLMAFLIGIFEWPGMARYMRAQTLTLRGRDFSMATKLLGESTWRLILFEIMPHLLGIISARFLAAIMAGILAEAGLNFLGVSTGGVISWGTMITNAQNQGALTLGWWWWFLPPGVAIAIIGTATAMVNFGLDEVTNPKLRTGNRKVVRAFLKRQREEARAEQRAAASVSS</sequence>
<dbReference type="InterPro" id="IPR050366">
    <property type="entry name" value="BP-dependent_transpt_permease"/>
</dbReference>
<dbReference type="InterPro" id="IPR035906">
    <property type="entry name" value="MetI-like_sf"/>
</dbReference>
<dbReference type="InterPro" id="IPR000515">
    <property type="entry name" value="MetI-like"/>
</dbReference>
<dbReference type="AlphaFoldDB" id="A0A921SPM4"/>
<evidence type="ECO:0000313" key="9">
    <source>
        <dbReference type="EMBL" id="HJG81266.1"/>
    </source>
</evidence>
<keyword evidence="3" id="KW-1003">Cell membrane</keyword>
<dbReference type="GO" id="GO:0005886">
    <property type="term" value="C:plasma membrane"/>
    <property type="evidence" value="ECO:0007669"/>
    <property type="project" value="UniProtKB-SubCell"/>
</dbReference>
<evidence type="ECO:0000256" key="4">
    <source>
        <dbReference type="ARBA" id="ARBA00022692"/>
    </source>
</evidence>
<feature type="transmembrane region" description="Helical" evidence="7">
    <location>
        <begin position="146"/>
        <end position="166"/>
    </location>
</feature>
<feature type="transmembrane region" description="Helical" evidence="7">
    <location>
        <begin position="201"/>
        <end position="219"/>
    </location>
</feature>
<dbReference type="EMBL" id="DYUK01000289">
    <property type="protein sequence ID" value="HJG81266.1"/>
    <property type="molecule type" value="Genomic_DNA"/>
</dbReference>
<comment type="caution">
    <text evidence="9">The sequence shown here is derived from an EMBL/GenBank/DDBJ whole genome shotgun (WGS) entry which is preliminary data.</text>
</comment>
<keyword evidence="5 7" id="KW-1133">Transmembrane helix</keyword>
<organism evidence="9 10">
    <name type="scientific">Brevibacterium senegalense</name>
    <dbReference type="NCBI Taxonomy" id="1033736"/>
    <lineage>
        <taxon>Bacteria</taxon>
        <taxon>Bacillati</taxon>
        <taxon>Actinomycetota</taxon>
        <taxon>Actinomycetes</taxon>
        <taxon>Micrococcales</taxon>
        <taxon>Brevibacteriaceae</taxon>
        <taxon>Brevibacterium</taxon>
    </lineage>
</organism>
<evidence type="ECO:0000256" key="6">
    <source>
        <dbReference type="ARBA" id="ARBA00023136"/>
    </source>
</evidence>
<protein>
    <submittedName>
        <fullName evidence="9">ABC transporter permease</fullName>
    </submittedName>
</protein>
<feature type="transmembrane region" description="Helical" evidence="7">
    <location>
        <begin position="253"/>
        <end position="278"/>
    </location>
</feature>
<reference evidence="9" key="1">
    <citation type="journal article" date="2021" name="PeerJ">
        <title>Extensive microbial diversity within the chicken gut microbiome revealed by metagenomics and culture.</title>
        <authorList>
            <person name="Gilroy R."/>
            <person name="Ravi A."/>
            <person name="Getino M."/>
            <person name="Pursley I."/>
            <person name="Horton D.L."/>
            <person name="Alikhan N.F."/>
            <person name="Baker D."/>
            <person name="Gharbi K."/>
            <person name="Hall N."/>
            <person name="Watson M."/>
            <person name="Adriaenssens E.M."/>
            <person name="Foster-Nyarko E."/>
            <person name="Jarju S."/>
            <person name="Secka A."/>
            <person name="Antonio M."/>
            <person name="Oren A."/>
            <person name="Chaudhuri R.R."/>
            <person name="La Ragione R."/>
            <person name="Hildebrand F."/>
            <person name="Pallen M.J."/>
        </authorList>
    </citation>
    <scope>NUCLEOTIDE SEQUENCE</scope>
    <source>
        <strain evidence="9">ChiGjej5B5-7349</strain>
    </source>
</reference>
<dbReference type="Proteomes" id="UP000784435">
    <property type="component" value="Unassembled WGS sequence"/>
</dbReference>
<dbReference type="Pfam" id="PF00528">
    <property type="entry name" value="BPD_transp_1"/>
    <property type="match status" value="1"/>
</dbReference>
<proteinExistence type="inferred from homology"/>
<dbReference type="PANTHER" id="PTHR43386:SF1">
    <property type="entry name" value="D,D-DIPEPTIDE TRANSPORT SYSTEM PERMEASE PROTEIN DDPC-RELATED"/>
    <property type="match status" value="1"/>
</dbReference>
<reference evidence="9" key="2">
    <citation type="submission" date="2021-09" db="EMBL/GenBank/DDBJ databases">
        <authorList>
            <person name="Gilroy R."/>
        </authorList>
    </citation>
    <scope>NUCLEOTIDE SEQUENCE</scope>
    <source>
        <strain evidence="9">ChiGjej5B5-7349</strain>
    </source>
</reference>
<evidence type="ECO:0000313" key="10">
    <source>
        <dbReference type="Proteomes" id="UP000784435"/>
    </source>
</evidence>
<gene>
    <name evidence="9" type="ORF">K8V08_12725</name>
</gene>
<keyword evidence="2 7" id="KW-0813">Transport</keyword>
<feature type="transmembrane region" description="Helical" evidence="7">
    <location>
        <begin position="12"/>
        <end position="37"/>
    </location>
</feature>
<evidence type="ECO:0000256" key="5">
    <source>
        <dbReference type="ARBA" id="ARBA00022989"/>
    </source>
</evidence>
<keyword evidence="4 7" id="KW-0812">Transmembrane</keyword>
<comment type="similarity">
    <text evidence="7">Belongs to the binding-protein-dependent transport system permease family.</text>
</comment>
<accession>A0A921SPM4</accession>
<keyword evidence="6 7" id="KW-0472">Membrane</keyword>
<evidence type="ECO:0000259" key="8">
    <source>
        <dbReference type="PROSITE" id="PS50928"/>
    </source>
</evidence>
<evidence type="ECO:0000256" key="3">
    <source>
        <dbReference type="ARBA" id="ARBA00022475"/>
    </source>
</evidence>
<feature type="transmembrane region" description="Helical" evidence="7">
    <location>
        <begin position="110"/>
        <end position="134"/>
    </location>
</feature>
<evidence type="ECO:0000256" key="1">
    <source>
        <dbReference type="ARBA" id="ARBA00004651"/>
    </source>
</evidence>
<dbReference type="Gene3D" id="1.10.3720.10">
    <property type="entry name" value="MetI-like"/>
    <property type="match status" value="1"/>
</dbReference>
<comment type="subcellular location">
    <subcellularLocation>
        <location evidence="1 7">Cell membrane</location>
        <topology evidence="1 7">Multi-pass membrane protein</topology>
    </subcellularLocation>
</comment>